<name>A0A4Z0RCH3_9FIRM</name>
<protein>
    <submittedName>
        <fullName evidence="1">Uncharacterized protein</fullName>
    </submittedName>
</protein>
<accession>A0A4Z0RCH3</accession>
<keyword evidence="2" id="KW-1185">Reference proteome</keyword>
<gene>
    <name evidence="1" type="ORF">E4K67_02505</name>
</gene>
<dbReference type="RefSeq" id="WP_135544814.1">
    <property type="nucleotide sequence ID" value="NZ_SPQQ01000001.1"/>
</dbReference>
<organism evidence="1 2">
    <name type="scientific">Desulfosporosinus fructosivorans</name>
    <dbReference type="NCBI Taxonomy" id="2018669"/>
    <lineage>
        <taxon>Bacteria</taxon>
        <taxon>Bacillati</taxon>
        <taxon>Bacillota</taxon>
        <taxon>Clostridia</taxon>
        <taxon>Eubacteriales</taxon>
        <taxon>Desulfitobacteriaceae</taxon>
        <taxon>Desulfosporosinus</taxon>
    </lineage>
</organism>
<proteinExistence type="predicted"/>
<dbReference type="EMBL" id="SPQQ01000001">
    <property type="protein sequence ID" value="TGE39877.1"/>
    <property type="molecule type" value="Genomic_DNA"/>
</dbReference>
<dbReference type="Proteomes" id="UP000298460">
    <property type="component" value="Unassembled WGS sequence"/>
</dbReference>
<dbReference type="AlphaFoldDB" id="A0A4Z0RCH3"/>
<evidence type="ECO:0000313" key="2">
    <source>
        <dbReference type="Proteomes" id="UP000298460"/>
    </source>
</evidence>
<sequence length="69" mass="7559">MSFLGDGAFHAHRLVMGQGTFENSFESAVKACLTGLGAGDAFLCRWFGYGAENDCSGVHMYTRIIDYKE</sequence>
<comment type="caution">
    <text evidence="1">The sequence shown here is derived from an EMBL/GenBank/DDBJ whole genome shotgun (WGS) entry which is preliminary data.</text>
</comment>
<evidence type="ECO:0000313" key="1">
    <source>
        <dbReference type="EMBL" id="TGE39877.1"/>
    </source>
</evidence>
<reference evidence="1 2" key="1">
    <citation type="submission" date="2019-03" db="EMBL/GenBank/DDBJ databases">
        <title>Draft Genome Sequence of Desulfosporosinus fructosivorans Strain 63.6F, Isolated from Marine Sediment in the Baltic Sea.</title>
        <authorList>
            <person name="Hausmann B."/>
            <person name="Vandieken V."/>
            <person name="Pjevac P."/>
            <person name="Schreck K."/>
            <person name="Herbold C.W."/>
            <person name="Loy A."/>
        </authorList>
    </citation>
    <scope>NUCLEOTIDE SEQUENCE [LARGE SCALE GENOMIC DNA]</scope>
    <source>
        <strain evidence="1 2">63.6F</strain>
    </source>
</reference>